<dbReference type="InterPro" id="IPR005181">
    <property type="entry name" value="SASA"/>
</dbReference>
<feature type="signal peptide" evidence="2">
    <location>
        <begin position="1"/>
        <end position="29"/>
    </location>
</feature>
<reference evidence="4" key="1">
    <citation type="journal article" date="2014" name="Int. J. Syst. Evol. Microbiol.">
        <title>Complete genome sequence of Corynebacterium casei LMG S-19264T (=DSM 44701T), isolated from a smear-ripened cheese.</title>
        <authorList>
            <consortium name="US DOE Joint Genome Institute (JGI-PGF)"/>
            <person name="Walter F."/>
            <person name="Albersmeier A."/>
            <person name="Kalinowski J."/>
            <person name="Ruckert C."/>
        </authorList>
    </citation>
    <scope>NUCLEOTIDE SEQUENCE</scope>
    <source>
        <strain evidence="4">CGMCC 1.12997</strain>
    </source>
</reference>
<sequence length="398" mass="43416">MGTFGSWPEAAWKLVGCSMLFFVAQAAAAAQGISTPALPDAVVRLSSPLDYQVFQRQSRLRGTIVVSGHVVVPTDHMQVRIAGKSLLGPLPGRWKDIPFDKKTGDFSAKLVEVAGGFYEVDVKAMMGKHETAEVSVAHVGVGEVFVIAGQSNSTNYGEVRQKTETQMVSTFSGESWRLADDPQPGVQDGSTKGSFIPSFGDELYRKYGVPIGVASVGHGSTSVRQWLPAGEPVEVMPTKESYVIRRKDGTLVSDGTLFNGMLTRMNQLGAHGFRAVLWHQGESDSHQPEGHDISAAVYEKMLRGLILAARKQAGWDMPWFVAEATYHSPSDRECPPIRAAQRSMWESGIALEGPDTDTLTMQYRQNNGKGVHFNDAGLKMHGALWAHAVEIYLDKVLR</sequence>
<dbReference type="PANTHER" id="PTHR22901">
    <property type="entry name" value="SIALATE O-ACETYLESTERASE"/>
    <property type="match status" value="1"/>
</dbReference>
<name>A0A917M053_9BACT</name>
<dbReference type="InterPro" id="IPR036514">
    <property type="entry name" value="SGNH_hydro_sf"/>
</dbReference>
<evidence type="ECO:0000313" key="4">
    <source>
        <dbReference type="EMBL" id="GGG70501.1"/>
    </source>
</evidence>
<evidence type="ECO:0000259" key="3">
    <source>
        <dbReference type="Pfam" id="PF03629"/>
    </source>
</evidence>
<organism evidence="4 5">
    <name type="scientific">Edaphobacter dinghuensis</name>
    <dbReference type="NCBI Taxonomy" id="1560005"/>
    <lineage>
        <taxon>Bacteria</taxon>
        <taxon>Pseudomonadati</taxon>
        <taxon>Acidobacteriota</taxon>
        <taxon>Terriglobia</taxon>
        <taxon>Terriglobales</taxon>
        <taxon>Acidobacteriaceae</taxon>
        <taxon>Edaphobacter</taxon>
    </lineage>
</organism>
<dbReference type="RefSeq" id="WP_188553067.1">
    <property type="nucleotide sequence ID" value="NZ_BMGT01000001.1"/>
</dbReference>
<reference evidence="4" key="2">
    <citation type="submission" date="2020-09" db="EMBL/GenBank/DDBJ databases">
        <authorList>
            <person name="Sun Q."/>
            <person name="Zhou Y."/>
        </authorList>
    </citation>
    <scope>NUCLEOTIDE SEQUENCE</scope>
    <source>
        <strain evidence="4">CGMCC 1.12997</strain>
    </source>
</reference>
<evidence type="ECO:0000313" key="5">
    <source>
        <dbReference type="Proteomes" id="UP000647241"/>
    </source>
</evidence>
<dbReference type="Pfam" id="PF03629">
    <property type="entry name" value="SASA"/>
    <property type="match status" value="1"/>
</dbReference>
<evidence type="ECO:0000256" key="1">
    <source>
        <dbReference type="ARBA" id="ARBA00022801"/>
    </source>
</evidence>
<dbReference type="AlphaFoldDB" id="A0A917M053"/>
<dbReference type="Proteomes" id="UP000647241">
    <property type="component" value="Unassembled WGS sequence"/>
</dbReference>
<dbReference type="InterPro" id="IPR039329">
    <property type="entry name" value="SIAE"/>
</dbReference>
<dbReference type="Gene3D" id="3.40.50.1110">
    <property type="entry name" value="SGNH hydrolase"/>
    <property type="match status" value="1"/>
</dbReference>
<dbReference type="GO" id="GO:0005975">
    <property type="term" value="P:carbohydrate metabolic process"/>
    <property type="evidence" value="ECO:0007669"/>
    <property type="project" value="TreeGrafter"/>
</dbReference>
<evidence type="ECO:0000256" key="2">
    <source>
        <dbReference type="SAM" id="SignalP"/>
    </source>
</evidence>
<dbReference type="PANTHER" id="PTHR22901:SF0">
    <property type="entry name" value="SIALATE O-ACETYLESTERASE"/>
    <property type="match status" value="1"/>
</dbReference>
<comment type="caution">
    <text evidence="4">The sequence shown here is derived from an EMBL/GenBank/DDBJ whole genome shotgun (WGS) entry which is preliminary data.</text>
</comment>
<dbReference type="EMBL" id="BMGT01000001">
    <property type="protein sequence ID" value="GGG70501.1"/>
    <property type="molecule type" value="Genomic_DNA"/>
</dbReference>
<protein>
    <recommendedName>
        <fullName evidence="3">Sialate O-acetylesterase domain-containing protein</fullName>
    </recommendedName>
</protein>
<keyword evidence="1" id="KW-0378">Hydrolase</keyword>
<feature type="domain" description="Sialate O-acetylesterase" evidence="3">
    <location>
        <begin position="143"/>
        <end position="388"/>
    </location>
</feature>
<feature type="chain" id="PRO_5037780456" description="Sialate O-acetylesterase domain-containing protein" evidence="2">
    <location>
        <begin position="30"/>
        <end position="398"/>
    </location>
</feature>
<keyword evidence="5" id="KW-1185">Reference proteome</keyword>
<dbReference type="SUPFAM" id="SSF52266">
    <property type="entry name" value="SGNH hydrolase"/>
    <property type="match status" value="1"/>
</dbReference>
<gene>
    <name evidence="4" type="ORF">GCM10011585_10810</name>
</gene>
<keyword evidence="2" id="KW-0732">Signal</keyword>
<proteinExistence type="predicted"/>
<dbReference type="GO" id="GO:0001681">
    <property type="term" value="F:sialate O-acetylesterase activity"/>
    <property type="evidence" value="ECO:0007669"/>
    <property type="project" value="InterPro"/>
</dbReference>
<accession>A0A917M053</accession>